<comment type="similarity">
    <text evidence="1">Belongs to the UDP-glycosyltransferase family.</text>
</comment>
<dbReference type="OrthoDB" id="5835829at2759"/>
<sequence length="164" mass="18256">MDKQIHVLVVTYPAQGHVGPLMKLSNLIADRGIKVTVVTAESIHARVLSVFSSKQGEFNSHIRIVSIPDGSDQLKDKKDRNEFIKGMWRVMPGQLEELIRKMNSSEEEKISCVIADAIVGWAFEIAEKMGVKSAMFWPSTLESISLSLQIPKLIEDGILDHDGN</sequence>
<dbReference type="PANTHER" id="PTHR11926">
    <property type="entry name" value="GLUCOSYL/GLUCURONOSYL TRANSFERASES"/>
    <property type="match status" value="1"/>
</dbReference>
<reference evidence="4" key="1">
    <citation type="submission" date="2013-09" db="EMBL/GenBank/DDBJ databases">
        <title>Corchorus olitorius genome sequencing.</title>
        <authorList>
            <person name="Alam M."/>
            <person name="Haque M.S."/>
            <person name="Islam M.S."/>
            <person name="Emdad E.M."/>
            <person name="Islam M.M."/>
            <person name="Ahmed B."/>
            <person name="Halim A."/>
            <person name="Hossen Q.M.M."/>
            <person name="Hossain M.Z."/>
            <person name="Ahmed R."/>
            <person name="Khan M.M."/>
            <person name="Islam R."/>
            <person name="Rashid M.M."/>
            <person name="Khan S.A."/>
            <person name="Rahman M.S."/>
            <person name="Alam M."/>
            <person name="Yahiya A.S."/>
            <person name="Khan M.S."/>
            <person name="Azam M.S."/>
            <person name="Haque T."/>
            <person name="Lashkar M.Z.H."/>
            <person name="Akhand A.I."/>
            <person name="Morshed G."/>
            <person name="Roy S."/>
            <person name="Uddin K.S."/>
            <person name="Rabeya T."/>
            <person name="Hossain A.S."/>
            <person name="Chowdhury A."/>
            <person name="Snigdha A.R."/>
            <person name="Mortoza M.S."/>
            <person name="Matin S.A."/>
            <person name="Hoque S.M.E."/>
            <person name="Islam M.K."/>
            <person name="Roy D.K."/>
            <person name="Haider R."/>
            <person name="Moosa M.M."/>
            <person name="Elias S.M."/>
            <person name="Hasan A.M."/>
            <person name="Jahan S."/>
            <person name="Shafiuddin M."/>
            <person name="Mahmood N."/>
            <person name="Shommy N.S."/>
        </authorList>
    </citation>
    <scope>NUCLEOTIDE SEQUENCE [LARGE SCALE GENOMIC DNA]</scope>
    <source>
        <strain evidence="4">cv. O-4</strain>
    </source>
</reference>
<comment type="caution">
    <text evidence="3">The sequence shown here is derived from an EMBL/GenBank/DDBJ whole genome shotgun (WGS) entry which is preliminary data.</text>
</comment>
<dbReference type="STRING" id="93759.A0A1R3G0K3"/>
<dbReference type="EMBL" id="AWUE01024099">
    <property type="protein sequence ID" value="OMO51625.1"/>
    <property type="molecule type" value="Genomic_DNA"/>
</dbReference>
<evidence type="ECO:0000256" key="1">
    <source>
        <dbReference type="ARBA" id="ARBA00009995"/>
    </source>
</evidence>
<dbReference type="GO" id="GO:0080043">
    <property type="term" value="F:quercetin 3-O-glucosyltransferase activity"/>
    <property type="evidence" value="ECO:0007669"/>
    <property type="project" value="TreeGrafter"/>
</dbReference>
<dbReference type="Gene3D" id="3.40.50.2000">
    <property type="entry name" value="Glycogen Phosphorylase B"/>
    <property type="match status" value="1"/>
</dbReference>
<keyword evidence="4" id="KW-1185">Reference proteome</keyword>
<accession>A0A1R3G0K3</accession>
<keyword evidence="2" id="KW-0808">Transferase</keyword>
<name>A0A1R3G0K3_9ROSI</name>
<organism evidence="3 4">
    <name type="scientific">Corchorus olitorius</name>
    <dbReference type="NCBI Taxonomy" id="93759"/>
    <lineage>
        <taxon>Eukaryota</taxon>
        <taxon>Viridiplantae</taxon>
        <taxon>Streptophyta</taxon>
        <taxon>Embryophyta</taxon>
        <taxon>Tracheophyta</taxon>
        <taxon>Spermatophyta</taxon>
        <taxon>Magnoliopsida</taxon>
        <taxon>eudicotyledons</taxon>
        <taxon>Gunneridae</taxon>
        <taxon>Pentapetalae</taxon>
        <taxon>rosids</taxon>
        <taxon>malvids</taxon>
        <taxon>Malvales</taxon>
        <taxon>Malvaceae</taxon>
        <taxon>Grewioideae</taxon>
        <taxon>Apeibeae</taxon>
        <taxon>Corchorus</taxon>
    </lineage>
</organism>
<dbReference type="SUPFAM" id="SSF53756">
    <property type="entry name" value="UDP-Glycosyltransferase/glycogen phosphorylase"/>
    <property type="match status" value="1"/>
</dbReference>
<dbReference type="AlphaFoldDB" id="A0A1R3G0K3"/>
<dbReference type="PANTHER" id="PTHR11926:SF1412">
    <property type="entry name" value="UDP-GLYCOSYLTRANSFERASE 83A1-LIKE"/>
    <property type="match status" value="1"/>
</dbReference>
<keyword evidence="2" id="KW-0328">Glycosyltransferase</keyword>
<dbReference type="Proteomes" id="UP000187203">
    <property type="component" value="Unassembled WGS sequence"/>
</dbReference>
<protein>
    <submittedName>
        <fullName evidence="3">UDP-glucuronosyl/UDP-glucosyltransferase</fullName>
    </submittedName>
</protein>
<evidence type="ECO:0000256" key="2">
    <source>
        <dbReference type="ARBA" id="ARBA00022676"/>
    </source>
</evidence>
<evidence type="ECO:0000313" key="4">
    <source>
        <dbReference type="Proteomes" id="UP000187203"/>
    </source>
</evidence>
<dbReference type="GO" id="GO:0080044">
    <property type="term" value="F:quercetin 7-O-glucosyltransferase activity"/>
    <property type="evidence" value="ECO:0007669"/>
    <property type="project" value="TreeGrafter"/>
</dbReference>
<gene>
    <name evidence="3" type="ORF">COLO4_37586</name>
</gene>
<proteinExistence type="inferred from homology"/>
<evidence type="ECO:0000313" key="3">
    <source>
        <dbReference type="EMBL" id="OMO51625.1"/>
    </source>
</evidence>